<dbReference type="GO" id="GO:0016787">
    <property type="term" value="F:hydrolase activity"/>
    <property type="evidence" value="ECO:0007669"/>
    <property type="project" value="UniProtKB-KW"/>
</dbReference>
<name>A0A5A7P1M4_STRAF</name>
<dbReference type="EMBL" id="BKCP01001113">
    <property type="protein sequence ID" value="GER26378.1"/>
    <property type="molecule type" value="Genomic_DNA"/>
</dbReference>
<reference evidence="2" key="1">
    <citation type="journal article" date="2019" name="Curr. Biol.">
        <title>Genome Sequence of Striga asiatica Provides Insight into the Evolution of Plant Parasitism.</title>
        <authorList>
            <person name="Yoshida S."/>
            <person name="Kim S."/>
            <person name="Wafula E.K."/>
            <person name="Tanskanen J."/>
            <person name="Kim Y.M."/>
            <person name="Honaas L."/>
            <person name="Yang Z."/>
            <person name="Spallek T."/>
            <person name="Conn C.E."/>
            <person name="Ichihashi Y."/>
            <person name="Cheong K."/>
            <person name="Cui S."/>
            <person name="Der J.P."/>
            <person name="Gundlach H."/>
            <person name="Jiao Y."/>
            <person name="Hori C."/>
            <person name="Ishida J.K."/>
            <person name="Kasahara H."/>
            <person name="Kiba T."/>
            <person name="Kim M.S."/>
            <person name="Koo N."/>
            <person name="Laohavisit A."/>
            <person name="Lee Y.H."/>
            <person name="Lumba S."/>
            <person name="McCourt P."/>
            <person name="Mortimer J.C."/>
            <person name="Mutuku J.M."/>
            <person name="Nomura T."/>
            <person name="Sasaki-Sekimoto Y."/>
            <person name="Seto Y."/>
            <person name="Wang Y."/>
            <person name="Wakatake T."/>
            <person name="Sakakibara H."/>
            <person name="Demura T."/>
            <person name="Yamaguchi S."/>
            <person name="Yoneyama K."/>
            <person name="Manabe R.I."/>
            <person name="Nelson D.C."/>
            <person name="Schulman A.H."/>
            <person name="Timko M.P."/>
            <person name="dePamphilis C.W."/>
            <person name="Choi D."/>
            <person name="Shirasu K."/>
        </authorList>
    </citation>
    <scope>NUCLEOTIDE SEQUENCE [LARGE SCALE GENOMIC DNA]</scope>
    <source>
        <strain evidence="2">cv. UVA1</strain>
    </source>
</reference>
<accession>A0A5A7P1M4</accession>
<proteinExistence type="predicted"/>
<evidence type="ECO:0000313" key="2">
    <source>
        <dbReference type="Proteomes" id="UP000325081"/>
    </source>
</evidence>
<evidence type="ECO:0000313" key="1">
    <source>
        <dbReference type="EMBL" id="GER26378.1"/>
    </source>
</evidence>
<keyword evidence="1" id="KW-0378">Hydrolase</keyword>
<protein>
    <submittedName>
        <fullName evidence="1">P-loop nucleoside triphosphate hydrolasessuperfamily protein with CH (Calponin Homology) domain</fullName>
    </submittedName>
</protein>
<comment type="caution">
    <text evidence="1">The sequence shown here is derived from an EMBL/GenBank/DDBJ whole genome shotgun (WGS) entry which is preliminary data.</text>
</comment>
<gene>
    <name evidence="1" type="ORF">STAS_02028</name>
</gene>
<keyword evidence="2" id="KW-1185">Reference proteome</keyword>
<organism evidence="1 2">
    <name type="scientific">Striga asiatica</name>
    <name type="common">Asiatic witchweed</name>
    <name type="synonym">Buchnera asiatica</name>
    <dbReference type="NCBI Taxonomy" id="4170"/>
    <lineage>
        <taxon>Eukaryota</taxon>
        <taxon>Viridiplantae</taxon>
        <taxon>Streptophyta</taxon>
        <taxon>Embryophyta</taxon>
        <taxon>Tracheophyta</taxon>
        <taxon>Spermatophyta</taxon>
        <taxon>Magnoliopsida</taxon>
        <taxon>eudicotyledons</taxon>
        <taxon>Gunneridae</taxon>
        <taxon>Pentapetalae</taxon>
        <taxon>asterids</taxon>
        <taxon>lamiids</taxon>
        <taxon>Lamiales</taxon>
        <taxon>Orobanchaceae</taxon>
        <taxon>Buchnereae</taxon>
        <taxon>Striga</taxon>
    </lineage>
</organism>
<sequence>MAEVGQWWVVVCSGFGWSVMWLRPRHLCGSGVYRIAMNSLLPTLAGTPSSSPSPIAIAALFTSENQIVTTISMSAAKLDAVNHADQQRSQRSDALSPRRHDHFWPAATFPSSEPVAISLSHRRTSSA</sequence>
<dbReference type="AlphaFoldDB" id="A0A5A7P1M4"/>
<dbReference type="Proteomes" id="UP000325081">
    <property type="component" value="Unassembled WGS sequence"/>
</dbReference>